<feature type="transmembrane region" description="Helical" evidence="1">
    <location>
        <begin position="25"/>
        <end position="45"/>
    </location>
</feature>
<dbReference type="Proteomes" id="UP001344906">
    <property type="component" value="Unassembled WGS sequence"/>
</dbReference>
<keyword evidence="1" id="KW-0812">Transmembrane</keyword>
<evidence type="ECO:0008006" key="4">
    <source>
        <dbReference type="Google" id="ProtNLM"/>
    </source>
</evidence>
<evidence type="ECO:0000313" key="3">
    <source>
        <dbReference type="Proteomes" id="UP001344906"/>
    </source>
</evidence>
<comment type="caution">
    <text evidence="2">The sequence shown here is derived from an EMBL/GenBank/DDBJ whole genome shotgun (WGS) entry which is preliminary data.</text>
</comment>
<accession>A0ABQ6FML8</accession>
<organism evidence="2 3">
    <name type="scientific">Dictyobacter halimunensis</name>
    <dbReference type="NCBI Taxonomy" id="3026934"/>
    <lineage>
        <taxon>Bacteria</taxon>
        <taxon>Bacillati</taxon>
        <taxon>Chloroflexota</taxon>
        <taxon>Ktedonobacteria</taxon>
        <taxon>Ktedonobacterales</taxon>
        <taxon>Dictyobacteraceae</taxon>
        <taxon>Dictyobacter</taxon>
    </lineage>
</organism>
<reference evidence="2 3" key="1">
    <citation type="submission" date="2023-02" db="EMBL/GenBank/DDBJ databases">
        <title>Dictyobacter halimunensis sp. nov., a new member of the class Ktedonobacteria from forest soil in a geothermal area.</title>
        <authorList>
            <person name="Rachmania M.K."/>
            <person name="Ningsih F."/>
            <person name="Sakai Y."/>
            <person name="Yabe S."/>
            <person name="Yokota A."/>
            <person name="Sjamsuridzal W."/>
        </authorList>
    </citation>
    <scope>NUCLEOTIDE SEQUENCE [LARGE SCALE GENOMIC DNA]</scope>
    <source>
        <strain evidence="2 3">S3.2.2.5</strain>
    </source>
</reference>
<evidence type="ECO:0000313" key="2">
    <source>
        <dbReference type="EMBL" id="GLV54268.1"/>
    </source>
</evidence>
<keyword evidence="1" id="KW-0472">Membrane</keyword>
<dbReference type="EMBL" id="BSRI01000001">
    <property type="protein sequence ID" value="GLV54268.1"/>
    <property type="molecule type" value="Genomic_DNA"/>
</dbReference>
<evidence type="ECO:0000256" key="1">
    <source>
        <dbReference type="SAM" id="Phobius"/>
    </source>
</evidence>
<proteinExistence type="predicted"/>
<keyword evidence="3" id="KW-1185">Reference proteome</keyword>
<protein>
    <recommendedName>
        <fullName evidence="4">Prolipoprotein diacylglyceryl transferase</fullName>
    </recommendedName>
</protein>
<sequence>MPWCFLLTFVGYQLGTNYTRISGPLHYLDWVIVVAVLVLIALYIWRHIRNDRRARSAYAEKERT</sequence>
<name>A0ABQ6FML8_9CHLR</name>
<gene>
    <name evidence="2" type="ORF">KDH_11160</name>
</gene>
<keyword evidence="1" id="KW-1133">Transmembrane helix</keyword>